<name>A0A0K0FHK5_STRVS</name>
<dbReference type="CDD" id="cd00200">
    <property type="entry name" value="WD40"/>
    <property type="match status" value="1"/>
</dbReference>
<feature type="repeat" description="WD" evidence="8">
    <location>
        <begin position="476"/>
        <end position="509"/>
    </location>
</feature>
<dbReference type="InterPro" id="IPR036322">
    <property type="entry name" value="WD40_repeat_dom_sf"/>
</dbReference>
<keyword evidence="6" id="KW-0539">Nucleus</keyword>
<dbReference type="WBParaSite" id="SVE_0837000.1">
    <property type="protein sequence ID" value="SVE_0837000.1"/>
    <property type="gene ID" value="SVE_0837000"/>
</dbReference>
<dbReference type="PANTHER" id="PTHR22848">
    <property type="entry name" value="WD40 REPEAT PROTEIN"/>
    <property type="match status" value="1"/>
</dbReference>
<dbReference type="PROSITE" id="PS50896">
    <property type="entry name" value="LISH"/>
    <property type="match status" value="1"/>
</dbReference>
<dbReference type="InterPro" id="IPR001680">
    <property type="entry name" value="WD40_rpt"/>
</dbReference>
<reference evidence="11" key="2">
    <citation type="submission" date="2015-08" db="UniProtKB">
        <authorList>
            <consortium name="WormBaseParasite"/>
        </authorList>
    </citation>
    <scope>IDENTIFICATION</scope>
</reference>
<dbReference type="InterPro" id="IPR054532">
    <property type="entry name" value="TPL_SMU1_LisH-like"/>
</dbReference>
<dbReference type="Pfam" id="PF17814">
    <property type="entry name" value="LisH_TPL"/>
    <property type="match status" value="1"/>
</dbReference>
<dbReference type="AlphaFoldDB" id="A0A0K0FHK5"/>
<feature type="repeat" description="WD" evidence="8">
    <location>
        <begin position="346"/>
        <end position="387"/>
    </location>
</feature>
<feature type="repeat" description="WD" evidence="8">
    <location>
        <begin position="261"/>
        <end position="302"/>
    </location>
</feature>
<evidence type="ECO:0000256" key="1">
    <source>
        <dbReference type="ARBA" id="ARBA00004123"/>
    </source>
</evidence>
<evidence type="ECO:0000256" key="2">
    <source>
        <dbReference type="ARBA" id="ARBA00022574"/>
    </source>
</evidence>
<dbReference type="SUPFAM" id="SSF50978">
    <property type="entry name" value="WD40 repeat-like"/>
    <property type="match status" value="1"/>
</dbReference>
<evidence type="ECO:0000256" key="6">
    <source>
        <dbReference type="ARBA" id="ARBA00023242"/>
    </source>
</evidence>
<protein>
    <submittedName>
        <fullName evidence="11">LisH domain-containing protein</fullName>
    </submittedName>
</protein>
<keyword evidence="3" id="KW-0507">mRNA processing</keyword>
<evidence type="ECO:0000313" key="10">
    <source>
        <dbReference type="Proteomes" id="UP000035680"/>
    </source>
</evidence>
<dbReference type="InterPro" id="IPR045184">
    <property type="entry name" value="SMU1"/>
</dbReference>
<evidence type="ECO:0000256" key="8">
    <source>
        <dbReference type="PROSITE-ProRule" id="PRU00221"/>
    </source>
</evidence>
<feature type="repeat" description="WD" evidence="8">
    <location>
        <begin position="304"/>
        <end position="345"/>
    </location>
</feature>
<dbReference type="GO" id="GO:0005634">
    <property type="term" value="C:nucleus"/>
    <property type="evidence" value="ECO:0007669"/>
    <property type="project" value="UniProtKB-SubCell"/>
</dbReference>
<dbReference type="PROSITE" id="PS50082">
    <property type="entry name" value="WD_REPEATS_2"/>
    <property type="match status" value="5"/>
</dbReference>
<feature type="repeat" description="WD" evidence="8">
    <location>
        <begin position="223"/>
        <end position="252"/>
    </location>
</feature>
<evidence type="ECO:0000256" key="7">
    <source>
        <dbReference type="ARBA" id="ARBA00025801"/>
    </source>
</evidence>
<feature type="domain" description="TPL/SMU1 LisH-like dimerisation" evidence="9">
    <location>
        <begin position="7"/>
        <end position="35"/>
    </location>
</feature>
<dbReference type="GO" id="GO:0000398">
    <property type="term" value="P:mRNA splicing, via spliceosome"/>
    <property type="evidence" value="ECO:0007669"/>
    <property type="project" value="InterPro"/>
</dbReference>
<dbReference type="Gene3D" id="2.130.10.10">
    <property type="entry name" value="YVTN repeat-like/Quinoprotein amine dehydrogenase"/>
    <property type="match status" value="1"/>
</dbReference>
<dbReference type="Pfam" id="PF00400">
    <property type="entry name" value="WD40"/>
    <property type="match status" value="5"/>
</dbReference>
<proteinExistence type="inferred from homology"/>
<dbReference type="SMART" id="SM00320">
    <property type="entry name" value="WD40"/>
    <property type="match status" value="6"/>
</dbReference>
<reference evidence="10" key="1">
    <citation type="submission" date="2014-07" db="EMBL/GenBank/DDBJ databases">
        <authorList>
            <person name="Martin A.A"/>
            <person name="De Silva N."/>
        </authorList>
    </citation>
    <scope>NUCLEOTIDE SEQUENCE</scope>
</reference>
<accession>A0A0K0FHK5</accession>
<evidence type="ECO:0000256" key="5">
    <source>
        <dbReference type="ARBA" id="ARBA00023187"/>
    </source>
</evidence>
<organism evidence="10 11">
    <name type="scientific">Strongyloides venezuelensis</name>
    <name type="common">Threadworm</name>
    <dbReference type="NCBI Taxonomy" id="75913"/>
    <lineage>
        <taxon>Eukaryota</taxon>
        <taxon>Metazoa</taxon>
        <taxon>Ecdysozoa</taxon>
        <taxon>Nematoda</taxon>
        <taxon>Chromadorea</taxon>
        <taxon>Rhabditida</taxon>
        <taxon>Tylenchina</taxon>
        <taxon>Panagrolaimomorpha</taxon>
        <taxon>Strongyloidoidea</taxon>
        <taxon>Strongyloididae</taxon>
        <taxon>Strongyloides</taxon>
    </lineage>
</organism>
<keyword evidence="5" id="KW-0508">mRNA splicing</keyword>
<dbReference type="STRING" id="75913.A0A0K0FHK5"/>
<evidence type="ECO:0000256" key="4">
    <source>
        <dbReference type="ARBA" id="ARBA00022737"/>
    </source>
</evidence>
<evidence type="ECO:0000256" key="3">
    <source>
        <dbReference type="ARBA" id="ARBA00022664"/>
    </source>
</evidence>
<dbReference type="SMART" id="SM00667">
    <property type="entry name" value="LisH"/>
    <property type="match status" value="1"/>
</dbReference>
<keyword evidence="10" id="KW-1185">Reference proteome</keyword>
<dbReference type="InterPro" id="IPR006594">
    <property type="entry name" value="LisH"/>
</dbReference>
<comment type="subcellular location">
    <subcellularLocation>
        <location evidence="1">Nucleus</location>
    </subcellularLocation>
</comment>
<comment type="similarity">
    <text evidence="7">Belongs to the WD repeat SMU1 family.</text>
</comment>
<evidence type="ECO:0000259" key="9">
    <source>
        <dbReference type="Pfam" id="PF17814"/>
    </source>
</evidence>
<evidence type="ECO:0000313" key="11">
    <source>
        <dbReference type="WBParaSite" id="SVE_0837000.1"/>
    </source>
</evidence>
<keyword evidence="2 8" id="KW-0853">WD repeat</keyword>
<dbReference type="Proteomes" id="UP000035680">
    <property type="component" value="Unassembled WGS sequence"/>
</dbReference>
<keyword evidence="4" id="KW-0677">Repeat</keyword>
<dbReference type="PROSITE" id="PS50294">
    <property type="entry name" value="WD_REPEATS_REGION"/>
    <property type="match status" value="2"/>
</dbReference>
<dbReference type="InterPro" id="IPR015943">
    <property type="entry name" value="WD40/YVTN_repeat-like_dom_sf"/>
</dbReference>
<sequence length="509" mass="57464">MSTLQIESHDIVKLILQFLKENNLMKSFEALQSETNITMNTVDSVDSFVSEIIHGHWDTVISIIQPLQIPTQKLIDLYEHIIFELLELRELGAAKLLLRNTEPMELLQKTNPDRYKNLDSLLQRTYFDPREVYTGGKNKLQRRNEIAEALSAEVHVVAPSRLLSLLGQSLKWQQIQGLLPPGTQIDLFRGKATIREHEDEQYPTYELSNIKFGKSSLPQSCQFSPDGQYLVTGTMDGFIEVYNYSTGKLRKDLQYQANDDFMMMKEAVLDIKFSRDSEMVVCGAKDGMIKVFKLLTGKTLRTFTKAHNDAVSCVIFSKDNSHVLSGGHDFIVKIHGLKSGKTLKEFKGHTSFINDVKYVDDGSQCLSASSDGTLKLWSVKSSTCLNSFRINGDLPVISINPIYKTNDQFLVSNKSNTIYLINTQGHIIRSMTSGKQEKGEFLSAILSPHSEWAYCGGEDGLLYCFSMISGSLEHTICVHEKPILGIVHHPHQNLVATFSEETKLRIWKA</sequence>